<dbReference type="AlphaFoldDB" id="A0A1X2GSX4"/>
<feature type="region of interest" description="Disordered" evidence="1">
    <location>
        <begin position="1"/>
        <end position="26"/>
    </location>
</feature>
<dbReference type="GO" id="GO:0008654">
    <property type="term" value="P:phospholipid biosynthetic process"/>
    <property type="evidence" value="ECO:0007669"/>
    <property type="project" value="TreeGrafter"/>
</dbReference>
<dbReference type="InterPro" id="IPR013927">
    <property type="entry name" value="TF_Opi1_Ccg-8"/>
</dbReference>
<dbReference type="Pfam" id="PF08618">
    <property type="entry name" value="Opi1"/>
    <property type="match status" value="1"/>
</dbReference>
<evidence type="ECO:0000313" key="3">
    <source>
        <dbReference type="Proteomes" id="UP000242146"/>
    </source>
</evidence>
<dbReference type="GO" id="GO:0030968">
    <property type="term" value="P:endoplasmic reticulum unfolded protein response"/>
    <property type="evidence" value="ECO:0007669"/>
    <property type="project" value="TreeGrafter"/>
</dbReference>
<organism evidence="2 3">
    <name type="scientific">Hesseltinella vesiculosa</name>
    <dbReference type="NCBI Taxonomy" id="101127"/>
    <lineage>
        <taxon>Eukaryota</taxon>
        <taxon>Fungi</taxon>
        <taxon>Fungi incertae sedis</taxon>
        <taxon>Mucoromycota</taxon>
        <taxon>Mucoromycotina</taxon>
        <taxon>Mucoromycetes</taxon>
        <taxon>Mucorales</taxon>
        <taxon>Cunninghamellaceae</taxon>
        <taxon>Hesseltinella</taxon>
    </lineage>
</organism>
<dbReference type="GO" id="GO:0006357">
    <property type="term" value="P:regulation of transcription by RNA polymerase II"/>
    <property type="evidence" value="ECO:0007669"/>
    <property type="project" value="TreeGrafter"/>
</dbReference>
<dbReference type="PANTHER" id="PTHR38406">
    <property type="entry name" value="TRANSCRIPTIONAL REPRESSOR OPI1"/>
    <property type="match status" value="1"/>
</dbReference>
<name>A0A1X2GSX4_9FUNG</name>
<feature type="compositionally biased region" description="Basic and acidic residues" evidence="1">
    <location>
        <begin position="185"/>
        <end position="194"/>
    </location>
</feature>
<dbReference type="GO" id="GO:0003714">
    <property type="term" value="F:transcription corepressor activity"/>
    <property type="evidence" value="ECO:0007669"/>
    <property type="project" value="InterPro"/>
</dbReference>
<sequence length="260" mass="28603">MDNQTRQRQRTNNYHRSSTSPYPYTHNKEVAETRQVSSSSTWKQLVAGASTAAGTTAAVLSEESMKCMKYCLSWLQYAIKHIEQQMELIRSYLVSQANHATHALPPSAEGPSPPKLSSVRKDVANTLKKVVDVISKYAGASLPHHARLTVRGFIVNLPSRWVALNDLHSTTTSPATSPRQTAGRDFNEAPDRPKQEDAAVRLLNFGQESVDMLQSVSNVFSDTVTRAEAWKQQSYLTSLLGKSTSVSQDLPSTPSSPLSS</sequence>
<feature type="region of interest" description="Disordered" evidence="1">
    <location>
        <begin position="169"/>
        <end position="194"/>
    </location>
</feature>
<comment type="caution">
    <text evidence="2">The sequence shown here is derived from an EMBL/GenBank/DDBJ whole genome shotgun (WGS) entry which is preliminary data.</text>
</comment>
<reference evidence="2 3" key="1">
    <citation type="submission" date="2016-07" db="EMBL/GenBank/DDBJ databases">
        <title>Pervasive Adenine N6-methylation of Active Genes in Fungi.</title>
        <authorList>
            <consortium name="DOE Joint Genome Institute"/>
            <person name="Mondo S.J."/>
            <person name="Dannebaum R.O."/>
            <person name="Kuo R.C."/>
            <person name="Labutti K."/>
            <person name="Haridas S."/>
            <person name="Kuo A."/>
            <person name="Salamov A."/>
            <person name="Ahrendt S.R."/>
            <person name="Lipzen A."/>
            <person name="Sullivan W."/>
            <person name="Andreopoulos W.B."/>
            <person name="Clum A."/>
            <person name="Lindquist E."/>
            <person name="Daum C."/>
            <person name="Ramamoorthy G.K."/>
            <person name="Gryganskyi A."/>
            <person name="Culley D."/>
            <person name="Magnuson J.K."/>
            <person name="James T.Y."/>
            <person name="O'Malley M.A."/>
            <person name="Stajich J.E."/>
            <person name="Spatafora J.W."/>
            <person name="Visel A."/>
            <person name="Grigoriev I.V."/>
        </authorList>
    </citation>
    <scope>NUCLEOTIDE SEQUENCE [LARGE SCALE GENOMIC DNA]</scope>
    <source>
        <strain evidence="2 3">NRRL 3301</strain>
    </source>
</reference>
<dbReference type="GO" id="GO:0005634">
    <property type="term" value="C:nucleus"/>
    <property type="evidence" value="ECO:0007669"/>
    <property type="project" value="TreeGrafter"/>
</dbReference>
<proteinExistence type="predicted"/>
<gene>
    <name evidence="2" type="ORF">DM01DRAFT_1404807</name>
</gene>
<feature type="compositionally biased region" description="Polar residues" evidence="1">
    <location>
        <begin position="1"/>
        <end position="22"/>
    </location>
</feature>
<dbReference type="EMBL" id="MCGT01000004">
    <property type="protein sequence ID" value="ORX60561.1"/>
    <property type="molecule type" value="Genomic_DNA"/>
</dbReference>
<feature type="compositionally biased region" description="Polar residues" evidence="1">
    <location>
        <begin position="169"/>
        <end position="180"/>
    </location>
</feature>
<dbReference type="OrthoDB" id="2441642at2759"/>
<dbReference type="GO" id="GO:0005783">
    <property type="term" value="C:endoplasmic reticulum"/>
    <property type="evidence" value="ECO:0007669"/>
    <property type="project" value="TreeGrafter"/>
</dbReference>
<protein>
    <recommendedName>
        <fullName evidence="4">Opi1-domain-containing protein</fullName>
    </recommendedName>
</protein>
<dbReference type="PANTHER" id="PTHR38406:SF1">
    <property type="entry name" value="TRANSCRIPTIONAL REPRESSOR OPI1"/>
    <property type="match status" value="1"/>
</dbReference>
<evidence type="ECO:0000256" key="1">
    <source>
        <dbReference type="SAM" id="MobiDB-lite"/>
    </source>
</evidence>
<dbReference type="Proteomes" id="UP000242146">
    <property type="component" value="Unassembled WGS sequence"/>
</dbReference>
<evidence type="ECO:0000313" key="2">
    <source>
        <dbReference type="EMBL" id="ORX60561.1"/>
    </source>
</evidence>
<keyword evidence="3" id="KW-1185">Reference proteome</keyword>
<accession>A0A1X2GSX4</accession>
<dbReference type="STRING" id="101127.A0A1X2GSX4"/>
<evidence type="ECO:0008006" key="4">
    <source>
        <dbReference type="Google" id="ProtNLM"/>
    </source>
</evidence>